<sequence>MKLNEHTKLILEESQTCLTRHQEMRNTDSTPDFFSQVKPHADQWHAFLIEWREQARIWLDDKRPKHMRIQQIDAAIEAFNQYVVQSFYKETGKKRFAQSIQSTCYTLQTFIHVQQLEGEKLDQETKDK</sequence>
<proteinExistence type="predicted"/>
<reference evidence="1 2" key="1">
    <citation type="submission" date="2019-03" db="EMBL/GenBank/DDBJ databases">
        <title>Complete genome sequence of Paenisporosarcina antarctica CGMCC 1.6503T.</title>
        <authorList>
            <person name="Rong J.-C."/>
            <person name="Chi N.-Y."/>
            <person name="Zhang Q.-F."/>
        </authorList>
    </citation>
    <scope>NUCLEOTIDE SEQUENCE [LARGE SCALE GENOMIC DNA]</scope>
    <source>
        <strain evidence="1 2">CGMCC 1.6503</strain>
    </source>
</reference>
<dbReference type="InterPro" id="IPR023351">
    <property type="entry name" value="YppE-like_sf"/>
</dbReference>
<dbReference type="Pfam" id="PF08807">
    <property type="entry name" value="DUF1798"/>
    <property type="match status" value="1"/>
</dbReference>
<dbReference type="AlphaFoldDB" id="A0A4P6ZYX0"/>
<accession>A0A4P6ZYX0</accession>
<gene>
    <name evidence="1" type="ORF">E2636_09220</name>
</gene>
<protein>
    <submittedName>
        <fullName evidence="1">DUF1798 family protein</fullName>
    </submittedName>
</protein>
<dbReference type="EMBL" id="CP038015">
    <property type="protein sequence ID" value="QBP41299.1"/>
    <property type="molecule type" value="Genomic_DNA"/>
</dbReference>
<dbReference type="Gene3D" id="1.20.120.440">
    <property type="entry name" value="YppE-like"/>
    <property type="match status" value="1"/>
</dbReference>
<organism evidence="1 2">
    <name type="scientific">Paenisporosarcina antarctica</name>
    <dbReference type="NCBI Taxonomy" id="417367"/>
    <lineage>
        <taxon>Bacteria</taxon>
        <taxon>Bacillati</taxon>
        <taxon>Bacillota</taxon>
        <taxon>Bacilli</taxon>
        <taxon>Bacillales</taxon>
        <taxon>Caryophanaceae</taxon>
        <taxon>Paenisporosarcina</taxon>
    </lineage>
</organism>
<evidence type="ECO:0000313" key="2">
    <source>
        <dbReference type="Proteomes" id="UP000294292"/>
    </source>
</evidence>
<dbReference type="OrthoDB" id="2361079at2"/>
<dbReference type="KEGG" id="panc:E2636_09220"/>
<keyword evidence="2" id="KW-1185">Reference proteome</keyword>
<dbReference type="InterPro" id="IPR014913">
    <property type="entry name" value="YppE-like"/>
</dbReference>
<name>A0A4P6ZYX0_9BACL</name>
<evidence type="ECO:0000313" key="1">
    <source>
        <dbReference type="EMBL" id="QBP41299.1"/>
    </source>
</evidence>
<dbReference type="Proteomes" id="UP000294292">
    <property type="component" value="Chromosome"/>
</dbReference>
<dbReference type="RefSeq" id="WP_134209942.1">
    <property type="nucleotide sequence ID" value="NZ_CP038015.1"/>
</dbReference>
<dbReference type="SUPFAM" id="SSF140415">
    <property type="entry name" value="YppE-like"/>
    <property type="match status" value="1"/>
</dbReference>